<dbReference type="EMBL" id="JAAOAO010000214">
    <property type="protein sequence ID" value="KAF5555831.1"/>
    <property type="molecule type" value="Genomic_DNA"/>
</dbReference>
<sequence length="495" mass="55753">MADMSYEDTQHLLDSINSTKFDQRLNDHMDGNATEEVGEDTKVDMFTGLNNSQAHYEIDNEALLASNPFDKEFMEAYNAENAPTQASSSSDAQLSGPNNNGSTIADDDSQLPVSTAVTPATQFSSPMNPEDYLPESFQTQPYPPLNNQPQAYPVPMSQPFYDQTALQQMQAQQMQPFAVRQPGLSGRQMRHAQYPQQQLFSINNQLHQPLPGPVSHPAFQPSQPRGPLSQGPPRKCPAPSEPTRHKIPTNPANISPHTLEQQSLLSELQHFTHEYKGYITNPVQARQIGNLFLSLAHHEVTVTPPEMDPTFPRTNEAYRARVQELFMAIVDWSNPRGWRTKMGSKLAVQWVEEVKAYRKSVGLSVEPSDMLDHQIEPPLDRMPPVNEQWKNVVHRQLSNIEIEILSSKILDSAILSQQDRNYVPLWSNAESLRSSWLSRITNSPVAELVRKENNKAGNDKKRNAASRLSGKGAKRPQNEDSEDEGDGRKVKRKRY</sequence>
<organism evidence="2 3">
    <name type="scientific">Fusarium napiforme</name>
    <dbReference type="NCBI Taxonomy" id="42672"/>
    <lineage>
        <taxon>Eukaryota</taxon>
        <taxon>Fungi</taxon>
        <taxon>Dikarya</taxon>
        <taxon>Ascomycota</taxon>
        <taxon>Pezizomycotina</taxon>
        <taxon>Sordariomycetes</taxon>
        <taxon>Hypocreomycetidae</taxon>
        <taxon>Hypocreales</taxon>
        <taxon>Nectriaceae</taxon>
        <taxon>Fusarium</taxon>
        <taxon>Fusarium fujikuroi species complex</taxon>
    </lineage>
</organism>
<feature type="region of interest" description="Disordered" evidence="1">
    <location>
        <begin position="81"/>
        <end position="157"/>
    </location>
</feature>
<proteinExistence type="predicted"/>
<dbReference type="Proteomes" id="UP000574317">
    <property type="component" value="Unassembled WGS sequence"/>
</dbReference>
<dbReference type="AlphaFoldDB" id="A0A8H5N6Z2"/>
<feature type="region of interest" description="Disordered" evidence="1">
    <location>
        <begin position="206"/>
        <end position="252"/>
    </location>
</feature>
<evidence type="ECO:0000313" key="2">
    <source>
        <dbReference type="EMBL" id="KAF5555831.1"/>
    </source>
</evidence>
<gene>
    <name evidence="2" type="ORF">FNAPI_6011</name>
</gene>
<feature type="compositionally biased region" description="Basic and acidic residues" evidence="1">
    <location>
        <begin position="451"/>
        <end position="462"/>
    </location>
</feature>
<evidence type="ECO:0000256" key="1">
    <source>
        <dbReference type="SAM" id="MobiDB-lite"/>
    </source>
</evidence>
<evidence type="ECO:0000313" key="3">
    <source>
        <dbReference type="Proteomes" id="UP000574317"/>
    </source>
</evidence>
<feature type="compositionally biased region" description="Polar residues" evidence="1">
    <location>
        <begin position="111"/>
        <end position="127"/>
    </location>
</feature>
<comment type="caution">
    <text evidence="2">The sequence shown here is derived from an EMBL/GenBank/DDBJ whole genome shotgun (WGS) entry which is preliminary data.</text>
</comment>
<name>A0A8H5N6Z2_9HYPO</name>
<accession>A0A8H5N6Z2</accession>
<protein>
    <submittedName>
        <fullName evidence="2">Uncharacterized protein</fullName>
    </submittedName>
</protein>
<reference evidence="2 3" key="1">
    <citation type="submission" date="2020-05" db="EMBL/GenBank/DDBJ databases">
        <title>Identification and distribution of gene clusters putatively required for synthesis of sphingolipid metabolism inhibitors in phylogenetically diverse species of the filamentous fungus Fusarium.</title>
        <authorList>
            <person name="Kim H.-S."/>
            <person name="Busman M."/>
            <person name="Brown D.W."/>
            <person name="Divon H."/>
            <person name="Uhlig S."/>
            <person name="Proctor R.H."/>
        </authorList>
    </citation>
    <scope>NUCLEOTIDE SEQUENCE [LARGE SCALE GENOMIC DNA]</scope>
    <source>
        <strain evidence="2 3">NRRL 25196</strain>
    </source>
</reference>
<keyword evidence="3" id="KW-1185">Reference proteome</keyword>
<feature type="region of interest" description="Disordered" evidence="1">
    <location>
        <begin position="451"/>
        <end position="495"/>
    </location>
</feature>
<feature type="compositionally biased region" description="Polar residues" evidence="1">
    <location>
        <begin position="81"/>
        <end position="103"/>
    </location>
</feature>